<sequence>MEGIKTNSMKKLLAKTLSPHPRPVVFDWGMLLLRVAASLEIAIVHGFKKIGVGVAQAENIPNPLHLPEAFNNVFAIAANIVFPFFVLTGFFTRLSTLPTLAVTLTGYFVVHWNDSLLEKDTPFIYSLIFLVILILGPGKYSVDNSLSKKLSA</sequence>
<evidence type="ECO:0000256" key="7">
    <source>
        <dbReference type="SAM" id="Phobius"/>
    </source>
</evidence>
<evidence type="ECO:0000256" key="1">
    <source>
        <dbReference type="ARBA" id="ARBA00004651"/>
    </source>
</evidence>
<comment type="subcellular location">
    <subcellularLocation>
        <location evidence="1">Cell membrane</location>
        <topology evidence="1">Multi-pass membrane protein</topology>
    </subcellularLocation>
</comment>
<evidence type="ECO:0000313" key="8">
    <source>
        <dbReference type="EMBL" id="OQP50088.1"/>
    </source>
</evidence>
<feature type="transmembrane region" description="Helical" evidence="7">
    <location>
        <begin position="124"/>
        <end position="142"/>
    </location>
</feature>
<name>A0ABX3NYV1_9BACT</name>
<dbReference type="Pfam" id="PF07681">
    <property type="entry name" value="DoxX"/>
    <property type="match status" value="1"/>
</dbReference>
<dbReference type="PANTHER" id="PTHR33452">
    <property type="entry name" value="OXIDOREDUCTASE CATD-RELATED"/>
    <property type="match status" value="1"/>
</dbReference>
<feature type="transmembrane region" description="Helical" evidence="7">
    <location>
        <begin position="69"/>
        <end position="87"/>
    </location>
</feature>
<keyword evidence="9" id="KW-1185">Reference proteome</keyword>
<dbReference type="EMBL" id="LWBO01000007">
    <property type="protein sequence ID" value="OQP50088.1"/>
    <property type="molecule type" value="Genomic_DNA"/>
</dbReference>
<evidence type="ECO:0000256" key="4">
    <source>
        <dbReference type="ARBA" id="ARBA00022692"/>
    </source>
</evidence>
<evidence type="ECO:0000313" key="9">
    <source>
        <dbReference type="Proteomes" id="UP000192277"/>
    </source>
</evidence>
<keyword evidence="5 7" id="KW-1133">Transmembrane helix</keyword>
<proteinExistence type="inferred from homology"/>
<comment type="similarity">
    <text evidence="2">Belongs to the DoxX family.</text>
</comment>
<reference evidence="8 9" key="1">
    <citation type="submission" date="2016-04" db="EMBL/GenBank/DDBJ databases">
        <authorList>
            <person name="Chen L."/>
            <person name="Zhuang W."/>
            <person name="Wang G."/>
        </authorList>
    </citation>
    <scope>NUCLEOTIDE SEQUENCE [LARGE SCALE GENOMIC DNA]</scope>
    <source>
        <strain evidence="9">GR20</strain>
    </source>
</reference>
<evidence type="ECO:0000256" key="3">
    <source>
        <dbReference type="ARBA" id="ARBA00022475"/>
    </source>
</evidence>
<accession>A0ABX3NYV1</accession>
<keyword evidence="4 7" id="KW-0812">Transmembrane</keyword>
<organism evidence="8 9">
    <name type="scientific">Niastella koreensis</name>
    <dbReference type="NCBI Taxonomy" id="354356"/>
    <lineage>
        <taxon>Bacteria</taxon>
        <taxon>Pseudomonadati</taxon>
        <taxon>Bacteroidota</taxon>
        <taxon>Chitinophagia</taxon>
        <taxon>Chitinophagales</taxon>
        <taxon>Chitinophagaceae</taxon>
        <taxon>Niastella</taxon>
    </lineage>
</organism>
<evidence type="ECO:0000256" key="2">
    <source>
        <dbReference type="ARBA" id="ARBA00006679"/>
    </source>
</evidence>
<dbReference type="InterPro" id="IPR032808">
    <property type="entry name" value="DoxX"/>
</dbReference>
<dbReference type="PANTHER" id="PTHR33452:SF1">
    <property type="entry name" value="INNER MEMBRANE PROTEIN YPHA-RELATED"/>
    <property type="match status" value="1"/>
</dbReference>
<dbReference type="Proteomes" id="UP000192277">
    <property type="component" value="Unassembled WGS sequence"/>
</dbReference>
<keyword evidence="6 7" id="KW-0472">Membrane</keyword>
<gene>
    <name evidence="8" type="ORF">A4D02_27020</name>
</gene>
<protein>
    <submittedName>
        <fullName evidence="8">DoxX family protein</fullName>
    </submittedName>
</protein>
<keyword evidence="3" id="KW-1003">Cell membrane</keyword>
<comment type="caution">
    <text evidence="8">The sequence shown here is derived from an EMBL/GenBank/DDBJ whole genome shotgun (WGS) entry which is preliminary data.</text>
</comment>
<evidence type="ECO:0000256" key="5">
    <source>
        <dbReference type="ARBA" id="ARBA00022989"/>
    </source>
</evidence>
<evidence type="ECO:0000256" key="6">
    <source>
        <dbReference type="ARBA" id="ARBA00023136"/>
    </source>
</evidence>
<dbReference type="InterPro" id="IPR051907">
    <property type="entry name" value="DoxX-like_oxidoreductase"/>
</dbReference>